<sequence>MKLIDRILLASVVALGLGSLGGTAAFAKDRIAVGGIIYARDSEYWQQVEKGMQAAAKEGGADLQVALNRRQLTTEAQVIDDFMTRGVKVIVMPPLDREASVSAARLAHSQGIMIVDYDAPLADASIASHTIGVDSRDLAAEVGRKMRSYIDGKLGGSAKVGLITVPPTNPNMKARRTGVQDGLGDKGVTIVSDVAASTPEQGASAFENILQRTPDTKVVWCANAGSLAGAASTAQRMKSDTALFGIDMSQELARMLLDPTSHLEAVSDQQPYQIGYTAVQTALKDLAGEKQPRNVTVPVRLYSRDDPAGVKEYLERTAAPAK</sequence>
<dbReference type="GO" id="GO:0030313">
    <property type="term" value="C:cell envelope"/>
    <property type="evidence" value="ECO:0007669"/>
    <property type="project" value="UniProtKB-SubCell"/>
</dbReference>
<dbReference type="PANTHER" id="PTHR46847">
    <property type="entry name" value="D-ALLOSE-BINDING PERIPLASMIC PROTEIN-RELATED"/>
    <property type="match status" value="1"/>
</dbReference>
<organism evidence="5 6">
    <name type="scientific">Faunimonas pinastri</name>
    <dbReference type="NCBI Taxonomy" id="1855383"/>
    <lineage>
        <taxon>Bacteria</taxon>
        <taxon>Pseudomonadati</taxon>
        <taxon>Pseudomonadota</taxon>
        <taxon>Alphaproteobacteria</taxon>
        <taxon>Hyphomicrobiales</taxon>
        <taxon>Afifellaceae</taxon>
        <taxon>Faunimonas</taxon>
    </lineage>
</organism>
<evidence type="ECO:0000313" key="5">
    <source>
        <dbReference type="EMBL" id="SEQ25645.1"/>
    </source>
</evidence>
<dbReference type="EMBL" id="FOFG01000003">
    <property type="protein sequence ID" value="SEQ25645.1"/>
    <property type="molecule type" value="Genomic_DNA"/>
</dbReference>
<keyword evidence="5" id="KW-0813">Transport</keyword>
<dbReference type="CDD" id="cd01536">
    <property type="entry name" value="PBP1_ABC_sugar_binding-like"/>
    <property type="match status" value="1"/>
</dbReference>
<protein>
    <submittedName>
        <fullName evidence="5">ABC-type sugar transport system, substrate-binding protein, contains N-terminal xre family HTH domain</fullName>
    </submittedName>
</protein>
<dbReference type="Gene3D" id="3.40.50.2300">
    <property type="match status" value="2"/>
</dbReference>
<dbReference type="Pfam" id="PF13407">
    <property type="entry name" value="Peripla_BP_4"/>
    <property type="match status" value="1"/>
</dbReference>
<comment type="subcellular location">
    <subcellularLocation>
        <location evidence="1">Cell envelope</location>
    </subcellularLocation>
</comment>
<dbReference type="GO" id="GO:0030246">
    <property type="term" value="F:carbohydrate binding"/>
    <property type="evidence" value="ECO:0007669"/>
    <property type="project" value="UniProtKB-ARBA"/>
</dbReference>
<dbReference type="OrthoDB" id="9800520at2"/>
<accession>A0A1H9EJ51</accession>
<dbReference type="SUPFAM" id="SSF53822">
    <property type="entry name" value="Periplasmic binding protein-like I"/>
    <property type="match status" value="1"/>
</dbReference>
<dbReference type="InterPro" id="IPR028082">
    <property type="entry name" value="Peripla_BP_I"/>
</dbReference>
<proteinExistence type="inferred from homology"/>
<evidence type="ECO:0000256" key="2">
    <source>
        <dbReference type="ARBA" id="ARBA00007639"/>
    </source>
</evidence>
<keyword evidence="3" id="KW-0732">Signal</keyword>
<comment type="similarity">
    <text evidence="2">Belongs to the bacterial solute-binding protein 2 family.</text>
</comment>
<name>A0A1H9EJ51_9HYPH</name>
<dbReference type="AlphaFoldDB" id="A0A1H9EJ51"/>
<keyword evidence="5" id="KW-0762">Sugar transport</keyword>
<dbReference type="PANTHER" id="PTHR46847:SF1">
    <property type="entry name" value="D-ALLOSE-BINDING PERIPLASMIC PROTEIN-RELATED"/>
    <property type="match status" value="1"/>
</dbReference>
<evidence type="ECO:0000259" key="4">
    <source>
        <dbReference type="Pfam" id="PF13407"/>
    </source>
</evidence>
<evidence type="ECO:0000256" key="3">
    <source>
        <dbReference type="ARBA" id="ARBA00022729"/>
    </source>
</evidence>
<dbReference type="RefSeq" id="WP_092495794.1">
    <property type="nucleotide sequence ID" value="NZ_FOFG01000003.1"/>
</dbReference>
<dbReference type="Proteomes" id="UP000199647">
    <property type="component" value="Unassembled WGS sequence"/>
</dbReference>
<evidence type="ECO:0000313" key="6">
    <source>
        <dbReference type="Proteomes" id="UP000199647"/>
    </source>
</evidence>
<keyword evidence="6" id="KW-1185">Reference proteome</keyword>
<reference evidence="5 6" key="1">
    <citation type="submission" date="2016-10" db="EMBL/GenBank/DDBJ databases">
        <authorList>
            <person name="de Groot N.N."/>
        </authorList>
    </citation>
    <scope>NUCLEOTIDE SEQUENCE [LARGE SCALE GENOMIC DNA]</scope>
    <source>
        <strain evidence="5 6">A52C2</strain>
    </source>
</reference>
<feature type="domain" description="Periplasmic binding protein" evidence="4">
    <location>
        <begin position="36"/>
        <end position="290"/>
    </location>
</feature>
<gene>
    <name evidence="5" type="ORF">SAMN05216548_103188</name>
</gene>
<evidence type="ECO:0000256" key="1">
    <source>
        <dbReference type="ARBA" id="ARBA00004196"/>
    </source>
</evidence>
<dbReference type="STRING" id="1855383.SAMN05216548_103188"/>
<dbReference type="InterPro" id="IPR025997">
    <property type="entry name" value="SBP_2_dom"/>
</dbReference>